<dbReference type="EMBL" id="FNAN01000022">
    <property type="protein sequence ID" value="SDG74579.1"/>
    <property type="molecule type" value="Genomic_DNA"/>
</dbReference>
<dbReference type="Proteomes" id="UP000198748">
    <property type="component" value="Unassembled WGS sequence"/>
</dbReference>
<evidence type="ECO:0008006" key="3">
    <source>
        <dbReference type="Google" id="ProtNLM"/>
    </source>
</evidence>
<name>A0A1G7WRM9_9BACT</name>
<dbReference type="AlphaFoldDB" id="A0A1G7WRM9"/>
<keyword evidence="2" id="KW-1185">Reference proteome</keyword>
<gene>
    <name evidence="1" type="ORF">SAMN04487996_122145</name>
</gene>
<evidence type="ECO:0000313" key="2">
    <source>
        <dbReference type="Proteomes" id="UP000198748"/>
    </source>
</evidence>
<accession>A0A1G7WRM9</accession>
<reference evidence="2" key="1">
    <citation type="submission" date="2016-10" db="EMBL/GenBank/DDBJ databases">
        <authorList>
            <person name="Varghese N."/>
            <person name="Submissions S."/>
        </authorList>
    </citation>
    <scope>NUCLEOTIDE SEQUENCE [LARGE SCALE GENOMIC DNA]</scope>
    <source>
        <strain evidence="2">DSM 25329</strain>
    </source>
</reference>
<sequence>MINALTNAQLFHKISALLTGFSEAEIMATGMLESYYNTVLANSEGDDVAYFFLNVEQILYEKQESRESAIATQLMPNSSYSGLARNIIILWYTGNWNNNPVSSAAYIQGLMWDSGYTHPPGAKQPGYGSWANVPISVR</sequence>
<dbReference type="OrthoDB" id="495830at2"/>
<organism evidence="1 2">
    <name type="scientific">Dyadobacter soli</name>
    <dbReference type="NCBI Taxonomy" id="659014"/>
    <lineage>
        <taxon>Bacteria</taxon>
        <taxon>Pseudomonadati</taxon>
        <taxon>Bacteroidota</taxon>
        <taxon>Cytophagia</taxon>
        <taxon>Cytophagales</taxon>
        <taxon>Spirosomataceae</taxon>
        <taxon>Dyadobacter</taxon>
    </lineage>
</organism>
<protein>
    <recommendedName>
        <fullName evidence="3">Membrane bound FAD containing D-sorbitol dehydrogenase</fullName>
    </recommendedName>
</protein>
<dbReference type="RefSeq" id="WP_090156769.1">
    <property type="nucleotide sequence ID" value="NZ_FNAN01000022.1"/>
</dbReference>
<dbReference type="STRING" id="659014.SAMN04487996_122145"/>
<evidence type="ECO:0000313" key="1">
    <source>
        <dbReference type="EMBL" id="SDG74579.1"/>
    </source>
</evidence>
<proteinExistence type="predicted"/>